<dbReference type="RefSeq" id="WP_107977343.1">
    <property type="nucleotide sequence ID" value="NZ_BMEZ01000018.1"/>
</dbReference>
<gene>
    <name evidence="2" type="ORF">C8N44_11722</name>
</gene>
<dbReference type="OrthoDB" id="5354324at2"/>
<evidence type="ECO:0000256" key="1">
    <source>
        <dbReference type="SAM" id="Phobius"/>
    </source>
</evidence>
<name>A0A2T6AQZ7_9RHOB</name>
<organism evidence="2 3">
    <name type="scientific">Allosediminivita pacifica</name>
    <dbReference type="NCBI Taxonomy" id="1267769"/>
    <lineage>
        <taxon>Bacteria</taxon>
        <taxon>Pseudomonadati</taxon>
        <taxon>Pseudomonadota</taxon>
        <taxon>Alphaproteobacteria</taxon>
        <taxon>Rhodobacterales</taxon>
        <taxon>Paracoccaceae</taxon>
        <taxon>Allosediminivita</taxon>
    </lineage>
</organism>
<dbReference type="Proteomes" id="UP000244069">
    <property type="component" value="Unassembled WGS sequence"/>
</dbReference>
<protein>
    <submittedName>
        <fullName evidence="2">Uncharacterized protein DUF1523</fullName>
    </submittedName>
</protein>
<feature type="transmembrane region" description="Helical" evidence="1">
    <location>
        <begin position="147"/>
        <end position="168"/>
    </location>
</feature>
<dbReference type="Pfam" id="PF07509">
    <property type="entry name" value="DUF1523"/>
    <property type="match status" value="1"/>
</dbReference>
<keyword evidence="1" id="KW-0472">Membrane</keyword>
<keyword evidence="1" id="KW-1133">Transmembrane helix</keyword>
<reference evidence="2 3" key="1">
    <citation type="submission" date="2018-04" db="EMBL/GenBank/DDBJ databases">
        <title>Genomic Encyclopedia of Archaeal and Bacterial Type Strains, Phase II (KMG-II): from individual species to whole genera.</title>
        <authorList>
            <person name="Goeker M."/>
        </authorList>
    </citation>
    <scope>NUCLEOTIDE SEQUENCE [LARGE SCALE GENOMIC DNA]</scope>
    <source>
        <strain evidence="2 3">DSM 29329</strain>
    </source>
</reference>
<accession>A0A2T6AQZ7</accession>
<dbReference type="InterPro" id="IPR011088">
    <property type="entry name" value="Phage_phiNM3_A0EWY4"/>
</dbReference>
<sequence length="189" mass="22274">MRYVKWTLTILFWTLVLAALHYTLPRWDVARITDTYETRVNPGENRWFWTEANTGSLPGAQRDVFFIQSRLAGGDVMVYRNEDTGWGWPPFFKFDSATLQAEAADLRSTSQEPRWIAIKHYGWRNELISIYPNAVRIKTVDGPDARVIPWTSIVTLIILIAVVWAIWVRWRRFRENRIDPMIKRAADRF</sequence>
<keyword evidence="1" id="KW-0812">Transmembrane</keyword>
<comment type="caution">
    <text evidence="2">The sequence shown here is derived from an EMBL/GenBank/DDBJ whole genome shotgun (WGS) entry which is preliminary data.</text>
</comment>
<keyword evidence="3" id="KW-1185">Reference proteome</keyword>
<dbReference type="EMBL" id="QBKN01000017">
    <property type="protein sequence ID" value="PTX46239.1"/>
    <property type="molecule type" value="Genomic_DNA"/>
</dbReference>
<evidence type="ECO:0000313" key="3">
    <source>
        <dbReference type="Proteomes" id="UP000244069"/>
    </source>
</evidence>
<evidence type="ECO:0000313" key="2">
    <source>
        <dbReference type="EMBL" id="PTX46239.1"/>
    </source>
</evidence>
<dbReference type="AlphaFoldDB" id="A0A2T6AQZ7"/>
<proteinExistence type="predicted"/>